<dbReference type="FunFam" id="3.30.420.100:FF:000001">
    <property type="entry name" value="50S ribosomal protein L18"/>
    <property type="match status" value="1"/>
</dbReference>
<organism evidence="9 10">
    <name type="scientific">Maledivibacter halophilus</name>
    <dbReference type="NCBI Taxonomy" id="36842"/>
    <lineage>
        <taxon>Bacteria</taxon>
        <taxon>Bacillati</taxon>
        <taxon>Bacillota</taxon>
        <taxon>Clostridia</taxon>
        <taxon>Peptostreptococcales</taxon>
        <taxon>Caminicellaceae</taxon>
        <taxon>Maledivibacter</taxon>
    </lineage>
</organism>
<feature type="compositionally biased region" description="Basic residues" evidence="8">
    <location>
        <begin position="9"/>
        <end position="22"/>
    </location>
</feature>
<evidence type="ECO:0000313" key="9">
    <source>
        <dbReference type="EMBL" id="SKC35302.1"/>
    </source>
</evidence>
<dbReference type="STRING" id="36842.SAMN02194393_00019"/>
<keyword evidence="2 7" id="KW-0699">rRNA-binding</keyword>
<comment type="similarity">
    <text evidence="1 7">Belongs to the universal ribosomal protein uL18 family.</text>
</comment>
<accession>A0A1T5I8T7</accession>
<keyword evidence="3 7" id="KW-0694">RNA-binding</keyword>
<evidence type="ECO:0000256" key="4">
    <source>
        <dbReference type="ARBA" id="ARBA00022980"/>
    </source>
</evidence>
<dbReference type="InterPro" id="IPR005484">
    <property type="entry name" value="Ribosomal_uL18_bac/plant/anim"/>
</dbReference>
<dbReference type="GO" id="GO:0008097">
    <property type="term" value="F:5S rRNA binding"/>
    <property type="evidence" value="ECO:0007669"/>
    <property type="project" value="TreeGrafter"/>
</dbReference>
<gene>
    <name evidence="7" type="primary">rplR</name>
    <name evidence="9" type="ORF">SAMN02194393_00019</name>
</gene>
<comment type="subunit">
    <text evidence="7">Part of the 50S ribosomal subunit; part of the 5S rRNA/L5/L18/L25 subcomplex. Contacts the 5S and 23S rRNAs.</text>
</comment>
<protein>
    <recommendedName>
        <fullName evidence="6 7">Large ribosomal subunit protein uL18</fullName>
    </recommendedName>
</protein>
<dbReference type="NCBIfam" id="TIGR00060">
    <property type="entry name" value="L18_bact"/>
    <property type="match status" value="1"/>
</dbReference>
<dbReference type="Gene3D" id="3.30.420.100">
    <property type="match status" value="1"/>
</dbReference>
<dbReference type="PANTHER" id="PTHR12899:SF3">
    <property type="entry name" value="LARGE RIBOSOMAL SUBUNIT PROTEIN UL18M"/>
    <property type="match status" value="1"/>
</dbReference>
<evidence type="ECO:0000256" key="7">
    <source>
        <dbReference type="HAMAP-Rule" id="MF_01337"/>
    </source>
</evidence>
<dbReference type="OrthoDB" id="9810939at2"/>
<evidence type="ECO:0000256" key="2">
    <source>
        <dbReference type="ARBA" id="ARBA00022730"/>
    </source>
</evidence>
<dbReference type="SUPFAM" id="SSF53137">
    <property type="entry name" value="Translational machinery components"/>
    <property type="match status" value="1"/>
</dbReference>
<evidence type="ECO:0000256" key="5">
    <source>
        <dbReference type="ARBA" id="ARBA00023274"/>
    </source>
</evidence>
<keyword evidence="10" id="KW-1185">Reference proteome</keyword>
<dbReference type="PANTHER" id="PTHR12899">
    <property type="entry name" value="39S RIBOSOMAL PROTEIN L18, MITOCHONDRIAL"/>
    <property type="match status" value="1"/>
</dbReference>
<keyword evidence="5 7" id="KW-0687">Ribonucleoprotein</keyword>
<comment type="function">
    <text evidence="7">This is one of the proteins that bind and probably mediate the attachment of the 5S RNA into the large ribosomal subunit, where it forms part of the central protuberance.</text>
</comment>
<dbReference type="GO" id="GO:0003735">
    <property type="term" value="F:structural constituent of ribosome"/>
    <property type="evidence" value="ECO:0007669"/>
    <property type="project" value="InterPro"/>
</dbReference>
<name>A0A1T5I8T7_9FIRM</name>
<dbReference type="GO" id="GO:0006412">
    <property type="term" value="P:translation"/>
    <property type="evidence" value="ECO:0007669"/>
    <property type="project" value="UniProtKB-UniRule"/>
</dbReference>
<proteinExistence type="inferred from homology"/>
<dbReference type="GO" id="GO:0022625">
    <property type="term" value="C:cytosolic large ribosomal subunit"/>
    <property type="evidence" value="ECO:0007669"/>
    <property type="project" value="TreeGrafter"/>
</dbReference>
<dbReference type="AlphaFoldDB" id="A0A1T5I8T7"/>
<feature type="region of interest" description="Disordered" evidence="8">
    <location>
        <begin position="1"/>
        <end position="22"/>
    </location>
</feature>
<evidence type="ECO:0000256" key="6">
    <source>
        <dbReference type="ARBA" id="ARBA00035197"/>
    </source>
</evidence>
<evidence type="ECO:0000256" key="1">
    <source>
        <dbReference type="ARBA" id="ARBA00007116"/>
    </source>
</evidence>
<dbReference type="HAMAP" id="MF_01337_B">
    <property type="entry name" value="Ribosomal_uL18_B"/>
    <property type="match status" value="1"/>
</dbReference>
<dbReference type="Pfam" id="PF00861">
    <property type="entry name" value="Ribosomal_L18p"/>
    <property type="match status" value="1"/>
</dbReference>
<dbReference type="CDD" id="cd00432">
    <property type="entry name" value="Ribosomal_L18_L5e"/>
    <property type="match status" value="1"/>
</dbReference>
<keyword evidence="4 7" id="KW-0689">Ribosomal protein</keyword>
<sequence>MITKQSSNSKRKKRHRRVRRKVFGTPDCPRLNIYRSSNNIYAQVVDDTNGITLAAASSLDKEIKEKASNTGNKEAAKLVGNLIGKKATEKGIQKVVFDRGGYLYHGRVRELAEGARESGLQF</sequence>
<evidence type="ECO:0000256" key="3">
    <source>
        <dbReference type="ARBA" id="ARBA00022884"/>
    </source>
</evidence>
<dbReference type="InterPro" id="IPR004389">
    <property type="entry name" value="Ribosomal_uL18_bac-type"/>
</dbReference>
<dbReference type="InterPro" id="IPR057268">
    <property type="entry name" value="Ribosomal_L18"/>
</dbReference>
<evidence type="ECO:0000256" key="8">
    <source>
        <dbReference type="SAM" id="MobiDB-lite"/>
    </source>
</evidence>
<evidence type="ECO:0000313" key="10">
    <source>
        <dbReference type="Proteomes" id="UP000190285"/>
    </source>
</evidence>
<reference evidence="9 10" key="1">
    <citation type="submission" date="2017-02" db="EMBL/GenBank/DDBJ databases">
        <authorList>
            <person name="Peterson S.W."/>
        </authorList>
    </citation>
    <scope>NUCLEOTIDE SEQUENCE [LARGE SCALE GENOMIC DNA]</scope>
    <source>
        <strain evidence="9 10">M1</strain>
    </source>
</reference>
<dbReference type="Proteomes" id="UP000190285">
    <property type="component" value="Unassembled WGS sequence"/>
</dbReference>
<dbReference type="EMBL" id="FUZT01000001">
    <property type="protein sequence ID" value="SKC35302.1"/>
    <property type="molecule type" value="Genomic_DNA"/>
</dbReference>
<dbReference type="RefSeq" id="WP_079488429.1">
    <property type="nucleotide sequence ID" value="NZ_FUZT01000001.1"/>
</dbReference>